<evidence type="ECO:0000313" key="6">
    <source>
        <dbReference type="Proteomes" id="UP000528690"/>
    </source>
</evidence>
<evidence type="ECO:0000259" key="4">
    <source>
        <dbReference type="Pfam" id="PF11718"/>
    </source>
</evidence>
<dbReference type="Pfam" id="PF11718">
    <property type="entry name" value="CPSF73-100_C"/>
    <property type="match status" value="1"/>
</dbReference>
<dbReference type="Proteomes" id="UP000528690">
    <property type="component" value="Unassembled WGS sequence"/>
</dbReference>
<protein>
    <submittedName>
        <fullName evidence="5">CPSF3 factor</fullName>
    </submittedName>
</protein>
<comment type="caution">
    <text evidence="5">The sequence shown here is derived from an EMBL/GenBank/DDBJ whole genome shotgun (WGS) entry which is preliminary data.</text>
</comment>
<organism evidence="5 6">
    <name type="scientific">Anhinga rufa</name>
    <name type="common">African darter</name>
    <dbReference type="NCBI Taxonomy" id="317792"/>
    <lineage>
        <taxon>Eukaryota</taxon>
        <taxon>Metazoa</taxon>
        <taxon>Chordata</taxon>
        <taxon>Craniata</taxon>
        <taxon>Vertebrata</taxon>
        <taxon>Euteleostomi</taxon>
        <taxon>Archelosauria</taxon>
        <taxon>Archosauria</taxon>
        <taxon>Dinosauria</taxon>
        <taxon>Saurischia</taxon>
        <taxon>Theropoda</taxon>
        <taxon>Coelurosauria</taxon>
        <taxon>Aves</taxon>
        <taxon>Neognathae</taxon>
        <taxon>Neoaves</taxon>
        <taxon>Aequornithes</taxon>
        <taxon>Suliformes</taxon>
        <taxon>Anhingidae</taxon>
        <taxon>Anhinga</taxon>
    </lineage>
</organism>
<reference evidence="5 6" key="1">
    <citation type="submission" date="2019-09" db="EMBL/GenBank/DDBJ databases">
        <title>Bird 10,000 Genomes (B10K) Project - Family phase.</title>
        <authorList>
            <person name="Zhang G."/>
        </authorList>
    </citation>
    <scope>NUCLEOTIDE SEQUENCE [LARGE SCALE GENOMIC DNA]</scope>
    <source>
        <strain evidence="5">B10K-DU-029-28</strain>
    </source>
</reference>
<evidence type="ECO:0000313" key="5">
    <source>
        <dbReference type="EMBL" id="NXT92350.1"/>
    </source>
</evidence>
<dbReference type="GO" id="GO:0006397">
    <property type="term" value="P:mRNA processing"/>
    <property type="evidence" value="ECO:0007669"/>
    <property type="project" value="UniProtKB-KW"/>
</dbReference>
<accession>A0A7L3GKC2</accession>
<evidence type="ECO:0000256" key="3">
    <source>
        <dbReference type="ARBA" id="ARBA00023242"/>
    </source>
</evidence>
<evidence type="ECO:0000256" key="2">
    <source>
        <dbReference type="ARBA" id="ARBA00022664"/>
    </source>
</evidence>
<feature type="non-terminal residue" evidence="5">
    <location>
        <position position="80"/>
    </location>
</feature>
<feature type="non-terminal residue" evidence="5">
    <location>
        <position position="1"/>
    </location>
</feature>
<dbReference type="AlphaFoldDB" id="A0A7L3GKC2"/>
<proteinExistence type="predicted"/>
<dbReference type="OrthoDB" id="10249535at2759"/>
<dbReference type="GO" id="GO:0005634">
    <property type="term" value="C:nucleus"/>
    <property type="evidence" value="ECO:0007669"/>
    <property type="project" value="UniProtKB-SubCell"/>
</dbReference>
<feature type="domain" description="Pre-mRNA 3'-end-processing endonuclease polyadenylation factor C-term" evidence="4">
    <location>
        <begin position="9"/>
        <end position="78"/>
    </location>
</feature>
<keyword evidence="2" id="KW-0507">mRNA processing</keyword>
<evidence type="ECO:0000256" key="1">
    <source>
        <dbReference type="ARBA" id="ARBA00004123"/>
    </source>
</evidence>
<dbReference type="EMBL" id="VZTV01072180">
    <property type="protein sequence ID" value="NXT92350.1"/>
    <property type="molecule type" value="Genomic_DNA"/>
</dbReference>
<gene>
    <name evidence="5" type="primary">Cpsf3_1</name>
    <name evidence="5" type="ORF">ANHRUF_R11339</name>
</gene>
<keyword evidence="6" id="KW-1185">Reference proteome</keyword>
<sequence>FSVWPRLTYIDLCFRDMFGEDCVSSKDGFVLCVTVDGKTANISLETRTVDCEPGSEDDESLREMVELAAQRLYDALSPVY</sequence>
<keyword evidence="3" id="KW-0539">Nucleus</keyword>
<comment type="subcellular location">
    <subcellularLocation>
        <location evidence="1">Nucleus</location>
    </subcellularLocation>
</comment>
<dbReference type="InterPro" id="IPR021718">
    <property type="entry name" value="CPSF73-100_C"/>
</dbReference>
<name>A0A7L3GKC2_9AVES</name>